<dbReference type="InterPro" id="IPR011992">
    <property type="entry name" value="EF-hand-dom_pair"/>
</dbReference>
<evidence type="ECO:0000256" key="1">
    <source>
        <dbReference type="ARBA" id="ARBA00022723"/>
    </source>
</evidence>
<feature type="region of interest" description="Disordered" evidence="3">
    <location>
        <begin position="124"/>
        <end position="169"/>
    </location>
</feature>
<reference evidence="6 7" key="1">
    <citation type="journal article" date="2014" name="Int. J. Syst. Evol. Microbiol.">
        <title>Complete genome sequence of Corynebacterium casei LMG S-19264T (=DSM 44701T), isolated from a smear-ripened cheese.</title>
        <authorList>
            <consortium name="US DOE Joint Genome Institute (JGI-PGF)"/>
            <person name="Walter F."/>
            <person name="Albersmeier A."/>
            <person name="Kalinowski J."/>
            <person name="Ruckert C."/>
        </authorList>
    </citation>
    <scope>NUCLEOTIDE SEQUENCE [LARGE SCALE GENOMIC DNA]</scope>
    <source>
        <strain evidence="6 7">KCTC 23968</strain>
    </source>
</reference>
<evidence type="ECO:0000313" key="6">
    <source>
        <dbReference type="EMBL" id="GGX71601.1"/>
    </source>
</evidence>
<protein>
    <recommendedName>
        <fullName evidence="5">EF-hand domain-containing protein</fullName>
    </recommendedName>
</protein>
<feature type="compositionally biased region" description="Basic and acidic residues" evidence="3">
    <location>
        <begin position="126"/>
        <end position="144"/>
    </location>
</feature>
<evidence type="ECO:0000256" key="2">
    <source>
        <dbReference type="ARBA" id="ARBA00022737"/>
    </source>
</evidence>
<dbReference type="InterPro" id="IPR018247">
    <property type="entry name" value="EF_Hand_1_Ca_BS"/>
</dbReference>
<sequence length="213" mass="23868">MTRKLLTTALLASGAALLIAAGPKADLNQDGQVTKAEFMQTATDRFAAVDTDGDLFLSKDEQKAMHEGRHEKRADRQFDRLDANKDGNISRAEMDAMQDQRKARKDARKSKVLEKFDTNLDGELSDAERTAMRAERNEMREDRKAKRGDRKARRAERPKPDANGDGLVSLDEHLAVSEQLFMRMDTNGDGVLVKGEGRMRKGRKGDHKKRGGQ</sequence>
<feature type="signal peptide" evidence="4">
    <location>
        <begin position="1"/>
        <end position="20"/>
    </location>
</feature>
<dbReference type="RefSeq" id="WP_189586321.1">
    <property type="nucleotide sequence ID" value="NZ_BMYV01000002.1"/>
</dbReference>
<keyword evidence="7" id="KW-1185">Reference proteome</keyword>
<dbReference type="GO" id="GO:0005509">
    <property type="term" value="F:calcium ion binding"/>
    <property type="evidence" value="ECO:0007669"/>
    <property type="project" value="InterPro"/>
</dbReference>
<feature type="domain" description="EF-hand" evidence="5">
    <location>
        <begin position="69"/>
        <end position="104"/>
    </location>
</feature>
<dbReference type="Gene3D" id="1.10.238.10">
    <property type="entry name" value="EF-hand"/>
    <property type="match status" value="3"/>
</dbReference>
<dbReference type="AlphaFoldDB" id="A0A918KQ40"/>
<dbReference type="PROSITE" id="PS50222">
    <property type="entry name" value="EF_HAND_2"/>
    <property type="match status" value="1"/>
</dbReference>
<feature type="compositionally biased region" description="Basic and acidic residues" evidence="3">
    <location>
        <begin position="63"/>
        <end position="85"/>
    </location>
</feature>
<dbReference type="InterPro" id="IPR002048">
    <property type="entry name" value="EF_hand_dom"/>
</dbReference>
<comment type="caution">
    <text evidence="6">The sequence shown here is derived from an EMBL/GenBank/DDBJ whole genome shotgun (WGS) entry which is preliminary data.</text>
</comment>
<name>A0A918KQ40_9PROT</name>
<evidence type="ECO:0000313" key="7">
    <source>
        <dbReference type="Proteomes" id="UP000600865"/>
    </source>
</evidence>
<evidence type="ECO:0000259" key="5">
    <source>
        <dbReference type="PROSITE" id="PS50222"/>
    </source>
</evidence>
<organism evidence="6 7">
    <name type="scientific">Litorimonas cladophorae</name>
    <dbReference type="NCBI Taxonomy" id="1220491"/>
    <lineage>
        <taxon>Bacteria</taxon>
        <taxon>Pseudomonadati</taxon>
        <taxon>Pseudomonadota</taxon>
        <taxon>Alphaproteobacteria</taxon>
        <taxon>Maricaulales</taxon>
        <taxon>Robiginitomaculaceae</taxon>
    </lineage>
</organism>
<evidence type="ECO:0000256" key="4">
    <source>
        <dbReference type="SAM" id="SignalP"/>
    </source>
</evidence>
<dbReference type="Pfam" id="PF13202">
    <property type="entry name" value="EF-hand_5"/>
    <property type="match status" value="3"/>
</dbReference>
<feature type="compositionally biased region" description="Basic residues" evidence="3">
    <location>
        <begin position="145"/>
        <end position="154"/>
    </location>
</feature>
<dbReference type="PANTHER" id="PTHR10827">
    <property type="entry name" value="RETICULOCALBIN"/>
    <property type="match status" value="1"/>
</dbReference>
<accession>A0A918KQ40</accession>
<dbReference type="PANTHER" id="PTHR10827:SF98">
    <property type="entry name" value="45 KDA CALCIUM-BINDING PROTEIN"/>
    <property type="match status" value="1"/>
</dbReference>
<feature type="region of interest" description="Disordered" evidence="3">
    <location>
        <begin position="63"/>
        <end position="110"/>
    </location>
</feature>
<keyword evidence="2" id="KW-0677">Repeat</keyword>
<proteinExistence type="predicted"/>
<evidence type="ECO:0000256" key="3">
    <source>
        <dbReference type="SAM" id="MobiDB-lite"/>
    </source>
</evidence>
<dbReference type="SUPFAM" id="SSF47473">
    <property type="entry name" value="EF-hand"/>
    <property type="match status" value="2"/>
</dbReference>
<dbReference type="EMBL" id="BMYV01000002">
    <property type="protein sequence ID" value="GGX71601.1"/>
    <property type="molecule type" value="Genomic_DNA"/>
</dbReference>
<gene>
    <name evidence="6" type="ORF">GCM10011309_22260</name>
</gene>
<dbReference type="PROSITE" id="PS00018">
    <property type="entry name" value="EF_HAND_1"/>
    <property type="match status" value="1"/>
</dbReference>
<feature type="compositionally biased region" description="Basic residues" evidence="3">
    <location>
        <begin position="200"/>
        <end position="213"/>
    </location>
</feature>
<feature type="compositionally biased region" description="Basic and acidic residues" evidence="3">
    <location>
        <begin position="92"/>
        <end position="101"/>
    </location>
</feature>
<keyword evidence="4" id="KW-0732">Signal</keyword>
<feature type="chain" id="PRO_5037180372" description="EF-hand domain-containing protein" evidence="4">
    <location>
        <begin position="21"/>
        <end position="213"/>
    </location>
</feature>
<feature type="region of interest" description="Disordered" evidence="3">
    <location>
        <begin position="187"/>
        <end position="213"/>
    </location>
</feature>
<keyword evidence="1" id="KW-0479">Metal-binding</keyword>
<dbReference type="Proteomes" id="UP000600865">
    <property type="component" value="Unassembled WGS sequence"/>
</dbReference>